<sequence length="67" mass="7793">MSTTATDSNLRPDGITNDLCEVLRKFHQESCYPRPYDFELAEAVNDILFLMQKVNWNVTISREDARL</sequence>
<gene>
    <name evidence="1" type="ORF">AMST5_00975</name>
</gene>
<dbReference type="EMBL" id="OY288114">
    <property type="protein sequence ID" value="CAJ0857010.1"/>
    <property type="molecule type" value="Genomic_DNA"/>
</dbReference>
<organism evidence="1">
    <name type="scientific">freshwater sediment metagenome</name>
    <dbReference type="NCBI Taxonomy" id="556182"/>
    <lineage>
        <taxon>unclassified sequences</taxon>
        <taxon>metagenomes</taxon>
        <taxon>ecological metagenomes</taxon>
    </lineage>
</organism>
<proteinExistence type="predicted"/>
<accession>A0AA48RDA3</accession>
<evidence type="ECO:0000313" key="1">
    <source>
        <dbReference type="EMBL" id="CAJ0857010.1"/>
    </source>
</evidence>
<reference evidence="1" key="1">
    <citation type="submission" date="2023-07" db="EMBL/GenBank/DDBJ databases">
        <authorList>
            <person name="Pelsma A.J. K."/>
        </authorList>
    </citation>
    <scope>NUCLEOTIDE SEQUENCE</scope>
</reference>
<name>A0AA48RDA3_9ZZZZ</name>
<dbReference type="AlphaFoldDB" id="A0AA48RDA3"/>
<protein>
    <submittedName>
        <fullName evidence="1">Uncharacterized protein</fullName>
    </submittedName>
</protein>